<evidence type="ECO:0000256" key="1">
    <source>
        <dbReference type="SAM" id="MobiDB-lite"/>
    </source>
</evidence>
<feature type="region of interest" description="Disordered" evidence="1">
    <location>
        <begin position="1"/>
        <end position="88"/>
    </location>
</feature>
<comment type="caution">
    <text evidence="2">The sequence shown here is derived from an EMBL/GenBank/DDBJ whole genome shotgun (WGS) entry which is preliminary data.</text>
</comment>
<protein>
    <submittedName>
        <fullName evidence="2">Uncharacterized protein</fullName>
    </submittedName>
</protein>
<accession>A0AA39RBD8</accession>
<keyword evidence="3" id="KW-1185">Reference proteome</keyword>
<dbReference type="EMBL" id="JAUESC010000388">
    <property type="protein sequence ID" value="KAK0570653.1"/>
    <property type="molecule type" value="Genomic_DNA"/>
</dbReference>
<organism evidence="2 3">
    <name type="scientific">Acer saccharum</name>
    <name type="common">Sugar maple</name>
    <dbReference type="NCBI Taxonomy" id="4024"/>
    <lineage>
        <taxon>Eukaryota</taxon>
        <taxon>Viridiplantae</taxon>
        <taxon>Streptophyta</taxon>
        <taxon>Embryophyta</taxon>
        <taxon>Tracheophyta</taxon>
        <taxon>Spermatophyta</taxon>
        <taxon>Magnoliopsida</taxon>
        <taxon>eudicotyledons</taxon>
        <taxon>Gunneridae</taxon>
        <taxon>Pentapetalae</taxon>
        <taxon>rosids</taxon>
        <taxon>malvids</taxon>
        <taxon>Sapindales</taxon>
        <taxon>Sapindaceae</taxon>
        <taxon>Hippocastanoideae</taxon>
        <taxon>Acereae</taxon>
        <taxon>Acer</taxon>
    </lineage>
</organism>
<dbReference type="AlphaFoldDB" id="A0AA39RBD8"/>
<reference evidence="2" key="1">
    <citation type="journal article" date="2022" name="Plant J.">
        <title>Strategies of tolerance reflected in two North American maple genomes.</title>
        <authorList>
            <person name="McEvoy S.L."/>
            <person name="Sezen U.U."/>
            <person name="Trouern-Trend A."/>
            <person name="McMahon S.M."/>
            <person name="Schaberg P.G."/>
            <person name="Yang J."/>
            <person name="Wegrzyn J.L."/>
            <person name="Swenson N.G."/>
        </authorList>
    </citation>
    <scope>NUCLEOTIDE SEQUENCE</scope>
    <source>
        <strain evidence="2">NS2018</strain>
    </source>
</reference>
<evidence type="ECO:0000313" key="3">
    <source>
        <dbReference type="Proteomes" id="UP001168877"/>
    </source>
</evidence>
<evidence type="ECO:0000313" key="2">
    <source>
        <dbReference type="EMBL" id="KAK0570653.1"/>
    </source>
</evidence>
<gene>
    <name evidence="2" type="ORF">LWI29_004483</name>
</gene>
<name>A0AA39RBD8_ACESA</name>
<proteinExistence type="predicted"/>
<reference evidence="2" key="2">
    <citation type="submission" date="2023-06" db="EMBL/GenBank/DDBJ databases">
        <authorList>
            <person name="Swenson N.G."/>
            <person name="Wegrzyn J.L."/>
            <person name="Mcevoy S.L."/>
        </authorList>
    </citation>
    <scope>NUCLEOTIDE SEQUENCE</scope>
    <source>
        <strain evidence="2">NS2018</strain>
        <tissue evidence="2">Leaf</tissue>
    </source>
</reference>
<sequence>MRQSAVSIGGRWPPITTAELLPAKQGRNGGSIRRSAATQPPIQPPKSNGGFIRRPGRRSRPPITNRGENQGDAKCISIGGLRAKPSTF</sequence>
<dbReference type="Proteomes" id="UP001168877">
    <property type="component" value="Unassembled WGS sequence"/>
</dbReference>